<evidence type="ECO:0000256" key="1">
    <source>
        <dbReference type="PROSITE-ProRule" id="PRU00339"/>
    </source>
</evidence>
<proteinExistence type="predicted"/>
<dbReference type="Pfam" id="PF13424">
    <property type="entry name" value="TPR_12"/>
    <property type="match status" value="1"/>
</dbReference>
<dbReference type="SMART" id="SM00028">
    <property type="entry name" value="TPR"/>
    <property type="match status" value="5"/>
</dbReference>
<dbReference type="InterPro" id="IPR027417">
    <property type="entry name" value="P-loop_NTPase"/>
</dbReference>
<dbReference type="GO" id="GO:0005524">
    <property type="term" value="F:ATP binding"/>
    <property type="evidence" value="ECO:0007669"/>
    <property type="project" value="UniProtKB-KW"/>
</dbReference>
<keyword evidence="4" id="KW-1185">Reference proteome</keyword>
<organism evidence="3 4">
    <name type="scientific">Saccharothrix xinjiangensis</name>
    <dbReference type="NCBI Taxonomy" id="204798"/>
    <lineage>
        <taxon>Bacteria</taxon>
        <taxon>Bacillati</taxon>
        <taxon>Actinomycetota</taxon>
        <taxon>Actinomycetes</taxon>
        <taxon>Pseudonocardiales</taxon>
        <taxon>Pseudonocardiaceae</taxon>
        <taxon>Saccharothrix</taxon>
    </lineage>
</organism>
<keyword evidence="1" id="KW-0802">TPR repeat</keyword>
<dbReference type="Gene3D" id="1.25.40.10">
    <property type="entry name" value="Tetratricopeptide repeat domain"/>
    <property type="match status" value="2"/>
</dbReference>
<keyword evidence="3" id="KW-0547">Nucleotide-binding</keyword>
<dbReference type="SUPFAM" id="SSF48452">
    <property type="entry name" value="TPR-like"/>
    <property type="match status" value="1"/>
</dbReference>
<reference evidence="4" key="1">
    <citation type="journal article" date="2019" name="Int. J. Syst. Evol. Microbiol.">
        <title>The Global Catalogue of Microorganisms (GCM) 10K type strain sequencing project: providing services to taxonomists for standard genome sequencing and annotation.</title>
        <authorList>
            <consortium name="The Broad Institute Genomics Platform"/>
            <consortium name="The Broad Institute Genome Sequencing Center for Infectious Disease"/>
            <person name="Wu L."/>
            <person name="Ma J."/>
        </authorList>
    </citation>
    <scope>NUCLEOTIDE SEQUENCE [LARGE SCALE GENOMIC DNA]</scope>
    <source>
        <strain evidence="4">KCTC 12848</strain>
    </source>
</reference>
<evidence type="ECO:0000313" key="4">
    <source>
        <dbReference type="Proteomes" id="UP001595833"/>
    </source>
</evidence>
<dbReference type="SUPFAM" id="SSF52540">
    <property type="entry name" value="P-loop containing nucleoside triphosphate hydrolases"/>
    <property type="match status" value="1"/>
</dbReference>
<evidence type="ECO:0000313" key="3">
    <source>
        <dbReference type="EMBL" id="MFC5058271.1"/>
    </source>
</evidence>
<name>A0ABV9YCD4_9PSEU</name>
<sequence length="696" mass="75097">MSGDVTGAVVQVGVLHGGVHLHPSPPLATPRQLPAARAPFVGRVAELVELDRALTAPAGGSVTVVVSAIGGVGGVGKTWLALEWANRRLDRFPDGQLFVDLRGFSPASGPVAPADALRGFLTALGADPGRLPGDLDALAGLYRSLVAAKRVLVVLDNAADVEQVVPLLPGGASCAVLVTSRRRLTGLVVGHGARPLSLDVLTTDEAHALLVSALGAGRVAAEHRAARELIELCGGFPLVLALVVARARLRSSLREIVAELSEFGLDALDDDPTTSLPAVLSWSLRHLTDEQRTVFALLGAAPGPDIGLPAAACLAGLAPARTRKALQALEDASLVDHRADNRYAMHDLVRACAGTVPEPGRQAALERVVDFYLHTAHAADRLLDPHTDPIPPDPPSPGVLPRPPADQPAAMAWLEAEHTNLIAAQRTAAAHHRHRAAWHLAWNLTTFHWRRGHLHDDLAVWRVALDAAEHLSDPAISIRTLRSLGSAHSWLEHHEEAVEHLCRALALAEHHHDIPQQAVTHNELVHAWERRGDDHKALEHARRTLELHRALGNPVREAMALNAVGWCAARTGDHDTAREHCRAALALHRRHHEPGGEADTLNSLGWIDHHTGRHHRAIRHYRQAIALYRALGHTYYLADTLDALGRAHAALARRDPARTAWREALGLYREQGRGADVERVQRQLDDLDANPTNVNS</sequence>
<feature type="region of interest" description="Disordered" evidence="2">
    <location>
        <begin position="382"/>
        <end position="405"/>
    </location>
</feature>
<dbReference type="InterPro" id="IPR011990">
    <property type="entry name" value="TPR-like_helical_dom_sf"/>
</dbReference>
<accession>A0ABV9YCD4</accession>
<dbReference type="PRINTS" id="PR00364">
    <property type="entry name" value="DISEASERSIST"/>
</dbReference>
<feature type="compositionally biased region" description="Pro residues" evidence="2">
    <location>
        <begin position="388"/>
        <end position="405"/>
    </location>
</feature>
<dbReference type="Gene3D" id="3.40.50.300">
    <property type="entry name" value="P-loop containing nucleotide triphosphate hydrolases"/>
    <property type="match status" value="1"/>
</dbReference>
<dbReference type="PANTHER" id="PTHR47691">
    <property type="entry name" value="REGULATOR-RELATED"/>
    <property type="match status" value="1"/>
</dbReference>
<dbReference type="EMBL" id="JBHSJB010000031">
    <property type="protein sequence ID" value="MFC5058271.1"/>
    <property type="molecule type" value="Genomic_DNA"/>
</dbReference>
<feature type="repeat" description="TPR" evidence="1">
    <location>
        <begin position="478"/>
        <end position="511"/>
    </location>
</feature>
<keyword evidence="3" id="KW-0067">ATP-binding</keyword>
<dbReference type="InterPro" id="IPR019734">
    <property type="entry name" value="TPR_rpt"/>
</dbReference>
<dbReference type="Proteomes" id="UP001595833">
    <property type="component" value="Unassembled WGS sequence"/>
</dbReference>
<comment type="caution">
    <text evidence="3">The sequence shown here is derived from an EMBL/GenBank/DDBJ whole genome shotgun (WGS) entry which is preliminary data.</text>
</comment>
<dbReference type="RefSeq" id="WP_344037733.1">
    <property type="nucleotide sequence ID" value="NZ_BAAAKE010000008.1"/>
</dbReference>
<evidence type="ECO:0000256" key="2">
    <source>
        <dbReference type="SAM" id="MobiDB-lite"/>
    </source>
</evidence>
<gene>
    <name evidence="3" type="ORF">ACFPFM_31550</name>
</gene>
<protein>
    <submittedName>
        <fullName evidence="3">ATP-binding protein</fullName>
    </submittedName>
</protein>
<dbReference type="PANTHER" id="PTHR47691:SF3">
    <property type="entry name" value="HTH-TYPE TRANSCRIPTIONAL REGULATOR RV0890C-RELATED"/>
    <property type="match status" value="1"/>
</dbReference>
<dbReference type="PROSITE" id="PS50005">
    <property type="entry name" value="TPR"/>
    <property type="match status" value="1"/>
</dbReference>